<proteinExistence type="evidence at protein level"/>
<organism evidence="5 6">
    <name type="scientific">Zea mays</name>
    <name type="common">Maize</name>
    <dbReference type="NCBI Taxonomy" id="4577"/>
    <lineage>
        <taxon>Eukaryota</taxon>
        <taxon>Viridiplantae</taxon>
        <taxon>Streptophyta</taxon>
        <taxon>Embryophyta</taxon>
        <taxon>Tracheophyta</taxon>
        <taxon>Spermatophyta</taxon>
        <taxon>Magnoliopsida</taxon>
        <taxon>Liliopsida</taxon>
        <taxon>Poales</taxon>
        <taxon>Poaceae</taxon>
        <taxon>PACMAD clade</taxon>
        <taxon>Panicoideae</taxon>
        <taxon>Andropogonodae</taxon>
        <taxon>Andropogoneae</taxon>
        <taxon>Tripsacinae</taxon>
        <taxon>Zea</taxon>
    </lineage>
</organism>
<evidence type="ECO:0000256" key="1">
    <source>
        <dbReference type="ARBA" id="ARBA00022448"/>
    </source>
</evidence>
<name>A0A1D6IGV3_MAIZE</name>
<evidence type="ECO:0000256" key="3">
    <source>
        <dbReference type="SAM" id="MobiDB-lite"/>
    </source>
</evidence>
<dbReference type="Proteomes" id="UP000007305">
    <property type="component" value="Chromosome 7"/>
</dbReference>
<dbReference type="GO" id="GO:0006887">
    <property type="term" value="P:exocytosis"/>
    <property type="evidence" value="ECO:0007669"/>
    <property type="project" value="InterPro"/>
</dbReference>
<keyword evidence="6" id="KW-1185">Reference proteome</keyword>
<reference evidence="4 6" key="1">
    <citation type="submission" date="2015-12" db="EMBL/GenBank/DDBJ databases">
        <title>Update maize B73 reference genome by single molecule sequencing technologies.</title>
        <authorList>
            <consortium name="Maize Genome Sequencing Project"/>
            <person name="Ware D."/>
        </authorList>
    </citation>
    <scope>NUCLEOTIDE SEQUENCE [LARGE SCALE GENOMIC DNA]</scope>
    <source>
        <strain evidence="6">cv. B73</strain>
        <tissue evidence="4">Seedling</tissue>
    </source>
</reference>
<feature type="region of interest" description="Disordered" evidence="3">
    <location>
        <begin position="553"/>
        <end position="611"/>
    </location>
</feature>
<evidence type="ECO:0000313" key="5">
    <source>
        <dbReference type="EnsemblPlants" id="Zm00001eb324620_P001"/>
    </source>
</evidence>
<reference evidence="5" key="3">
    <citation type="submission" date="2021-05" db="UniProtKB">
        <authorList>
            <consortium name="EnsemblPlants"/>
        </authorList>
    </citation>
    <scope>IDENTIFICATION</scope>
    <source>
        <strain evidence="5">cv. B73</strain>
    </source>
</reference>
<evidence type="ECO:0000313" key="4">
    <source>
        <dbReference type="EMBL" id="ONM58746.1"/>
    </source>
</evidence>
<dbReference type="AlphaFoldDB" id="A0A1D6IGV3"/>
<dbReference type="EMBL" id="CM007650">
    <property type="protein sequence ID" value="ONM58746.1"/>
    <property type="molecule type" value="Genomic_DNA"/>
</dbReference>
<keyword evidence="1" id="KW-0813">Transport</keyword>
<protein>
    <submittedName>
        <fullName evidence="4">Exocyst complex component EXO84C</fullName>
    </submittedName>
</protein>
<feature type="compositionally biased region" description="Basic and acidic residues" evidence="3">
    <location>
        <begin position="565"/>
        <end position="574"/>
    </location>
</feature>
<evidence type="ECO:0000256" key="2">
    <source>
        <dbReference type="SAM" id="Coils"/>
    </source>
</evidence>
<keyword evidence="7" id="KW-1267">Proteomics identification</keyword>
<dbReference type="PANTHER" id="PTHR21426">
    <property type="entry name" value="EXOCYST COMPLEX COMPONENT 8"/>
    <property type="match status" value="1"/>
</dbReference>
<evidence type="ECO:0000313" key="6">
    <source>
        <dbReference type="Proteomes" id="UP000007305"/>
    </source>
</evidence>
<dbReference type="GO" id="GO:0000145">
    <property type="term" value="C:exocyst"/>
    <property type="evidence" value="ECO:0007669"/>
    <property type="project" value="InterPro"/>
</dbReference>
<gene>
    <name evidence="4" type="ORF">ZEAMMB73_Zm00001d021828</name>
</gene>
<evidence type="ECO:0007829" key="7">
    <source>
        <dbReference type="PeptideAtlas" id="A0A1D6IGV3"/>
    </source>
</evidence>
<dbReference type="InterPro" id="IPR033961">
    <property type="entry name" value="Exo84"/>
</dbReference>
<dbReference type="EnsemblPlants" id="Zm00001eb324620_T001">
    <property type="protein sequence ID" value="Zm00001eb324620_P001"/>
    <property type="gene ID" value="Zm00001eb324620"/>
</dbReference>
<sequence>MESSSGEELEEEFPGHEWITPQSSINAAYQSQTEKGIRKICSDLLELKDAIENLSANRQSKFLAFLRISEEVVEAEQELIELQKHVSSQGILVQDLMSGVCRELDIWHKSSKEEDATKKDSETELDEILSDDTQDPRTIFLDKLDVLLAEHKMEEAVLALEAEEKKYLVADESGKESNADNTAFKTALVKRKTILEDQLVRVRRKIVDGARNDDILLLTPQEGSPLSGAVSPNVMLTSSGKKFMSIVNDVLDQILPMTIVHFGGAILNKFIQLFDRYVETLIKVLPGPSEDDNLLESKEPIELKAESDAQQLTLIGTAYTVADELLPAAVSKFFDIQAEKKGAGGSSEGLGPGSIYAMEYKEWKRNLQHSLDKLRDHFCRQYVLSFIYLEGKSRLDAKMYLGRKDDDLLFDPDPLPSLPFQALFGRLQQLASVAGDVLLGKDKIQKVLLSRLTETVIMWLSNEQEFWDIFDDRSVQLQPSGLQQLILDMHFIVEIAVCGRFPYRPVQQLVSTIITRAVAAFSARGVDPQSVLPEDGWFVDTAKAAIHKLMLGVSGSESEPEPDAEEHIALHGEVSDSEESSGASTVGSEDSFASAKNDDLESPVYFTDPES</sequence>
<accession>A0A1D6IGV3</accession>
<reference evidence="5" key="2">
    <citation type="submission" date="2019-07" db="EMBL/GenBank/DDBJ databases">
        <authorList>
            <person name="Seetharam A."/>
            <person name="Woodhouse M."/>
            <person name="Cannon E."/>
        </authorList>
    </citation>
    <scope>NUCLEOTIDE SEQUENCE [LARGE SCALE GENOMIC DNA]</scope>
    <source>
        <strain evidence="5">cv. B73</strain>
    </source>
</reference>
<dbReference type="PANTHER" id="PTHR21426:SF2">
    <property type="entry name" value="EXOCYST COMPLEX COMPONENT EXO84C"/>
    <property type="match status" value="1"/>
</dbReference>
<dbReference type="Gramene" id="Zm00001eb324620_T001">
    <property type="protein sequence ID" value="Zm00001eb324620_P001"/>
    <property type="gene ID" value="Zm00001eb324620"/>
</dbReference>
<dbReference type="ExpressionAtlas" id="A0A1D6IGV3">
    <property type="expression patterns" value="baseline and differential"/>
</dbReference>
<feature type="coiled-coil region" evidence="2">
    <location>
        <begin position="37"/>
        <end position="85"/>
    </location>
</feature>
<keyword evidence="2" id="KW-0175">Coiled coil</keyword>